<dbReference type="EMBL" id="JABCSC020000005">
    <property type="protein sequence ID" value="NSL56819.1"/>
    <property type="molecule type" value="Genomic_DNA"/>
</dbReference>
<evidence type="ECO:0000256" key="1">
    <source>
        <dbReference type="SAM" id="MobiDB-lite"/>
    </source>
</evidence>
<feature type="compositionally biased region" description="Gly residues" evidence="1">
    <location>
        <begin position="145"/>
        <end position="159"/>
    </location>
</feature>
<keyword evidence="2" id="KW-0472">Membrane</keyword>
<organism evidence="3 4">
    <name type="scientific">Uliginosibacterium aquaticum</name>
    <dbReference type="NCBI Taxonomy" id="2731212"/>
    <lineage>
        <taxon>Bacteria</taxon>
        <taxon>Pseudomonadati</taxon>
        <taxon>Pseudomonadota</taxon>
        <taxon>Betaproteobacteria</taxon>
        <taxon>Rhodocyclales</taxon>
        <taxon>Zoogloeaceae</taxon>
        <taxon>Uliginosibacterium</taxon>
    </lineage>
</organism>
<keyword evidence="2" id="KW-0812">Transmembrane</keyword>
<proteinExistence type="predicted"/>
<evidence type="ECO:0000256" key="2">
    <source>
        <dbReference type="SAM" id="Phobius"/>
    </source>
</evidence>
<feature type="transmembrane region" description="Helical" evidence="2">
    <location>
        <begin position="60"/>
        <end position="81"/>
    </location>
</feature>
<evidence type="ECO:0000313" key="4">
    <source>
        <dbReference type="Proteomes" id="UP000778523"/>
    </source>
</evidence>
<accession>A0ABX2IJ51</accession>
<sequence>MVCIVCARREPVSFPVAAIVSKCWFLLCLKHVLTSCADRPAEGGDNSDMYRSWCLRKCELIVKIFCPTLFLLCICICPPALQAESLLRVAGQSAPLSQPGFNAEERLLRRERMRAIRQALIEQRQVDEAAGKPALAPTMDHPPGQGFGRADGMGNGPGRGLRQLPPEERERLRREMREAVRERRRP</sequence>
<keyword evidence="2" id="KW-1133">Transmembrane helix</keyword>
<feature type="compositionally biased region" description="Basic and acidic residues" evidence="1">
    <location>
        <begin position="165"/>
        <end position="186"/>
    </location>
</feature>
<keyword evidence="4" id="KW-1185">Reference proteome</keyword>
<feature type="region of interest" description="Disordered" evidence="1">
    <location>
        <begin position="129"/>
        <end position="186"/>
    </location>
</feature>
<protein>
    <submittedName>
        <fullName evidence="3">Uncharacterized protein</fullName>
    </submittedName>
</protein>
<evidence type="ECO:0000313" key="3">
    <source>
        <dbReference type="EMBL" id="NSL56819.1"/>
    </source>
</evidence>
<name>A0ABX2IJ51_9RHOO</name>
<reference evidence="3 4" key="1">
    <citation type="submission" date="2020-06" db="EMBL/GenBank/DDBJ databases">
        <title>Draft genome of Uliginosibacterium sp. IMCC34675.</title>
        <authorList>
            <person name="Song J."/>
        </authorList>
    </citation>
    <scope>NUCLEOTIDE SEQUENCE [LARGE SCALE GENOMIC DNA]</scope>
    <source>
        <strain evidence="3 4">IMCC34675</strain>
    </source>
</reference>
<gene>
    <name evidence="3" type="ORF">HJ583_017440</name>
</gene>
<comment type="caution">
    <text evidence="3">The sequence shown here is derived from an EMBL/GenBank/DDBJ whole genome shotgun (WGS) entry which is preliminary data.</text>
</comment>
<dbReference type="Proteomes" id="UP000778523">
    <property type="component" value="Unassembled WGS sequence"/>
</dbReference>
<dbReference type="RefSeq" id="WP_170023107.1">
    <property type="nucleotide sequence ID" value="NZ_JABCSC020000005.1"/>
</dbReference>